<sequence length="86" mass="9914">MLTSVNDVFHDPISISEYIPLPSPVAILTYVIFSGQIAVRPVVALKPGTERFEVHLVVRRENICQWEFFTIPGIFYNTNVRRAEFF</sequence>
<comment type="caution">
    <text evidence="1">The sequence shown here is derived from an EMBL/GenBank/DDBJ whole genome shotgun (WGS) entry which is preliminary data.</text>
</comment>
<gene>
    <name evidence="1" type="ORF">Glove_19g377</name>
</gene>
<proteinExistence type="predicted"/>
<dbReference type="Proteomes" id="UP000266861">
    <property type="component" value="Unassembled WGS sequence"/>
</dbReference>
<protein>
    <submittedName>
        <fullName evidence="1">Uncharacterized protein</fullName>
    </submittedName>
</protein>
<dbReference type="EMBL" id="PQFF01000017">
    <property type="protein sequence ID" value="RHZ88940.1"/>
    <property type="molecule type" value="Genomic_DNA"/>
</dbReference>
<dbReference type="AlphaFoldDB" id="A0A397JWW3"/>
<organism evidence="1 2">
    <name type="scientific">Diversispora epigaea</name>
    <dbReference type="NCBI Taxonomy" id="1348612"/>
    <lineage>
        <taxon>Eukaryota</taxon>
        <taxon>Fungi</taxon>
        <taxon>Fungi incertae sedis</taxon>
        <taxon>Mucoromycota</taxon>
        <taxon>Glomeromycotina</taxon>
        <taxon>Glomeromycetes</taxon>
        <taxon>Diversisporales</taxon>
        <taxon>Diversisporaceae</taxon>
        <taxon>Diversispora</taxon>
    </lineage>
</organism>
<evidence type="ECO:0000313" key="1">
    <source>
        <dbReference type="EMBL" id="RHZ88940.1"/>
    </source>
</evidence>
<keyword evidence="2" id="KW-1185">Reference proteome</keyword>
<evidence type="ECO:0000313" key="2">
    <source>
        <dbReference type="Proteomes" id="UP000266861"/>
    </source>
</evidence>
<reference evidence="1 2" key="1">
    <citation type="submission" date="2018-08" db="EMBL/GenBank/DDBJ databases">
        <title>Genome and evolution of the arbuscular mycorrhizal fungus Diversispora epigaea (formerly Glomus versiforme) and its bacterial endosymbionts.</title>
        <authorList>
            <person name="Sun X."/>
            <person name="Fei Z."/>
            <person name="Harrison M."/>
        </authorList>
    </citation>
    <scope>NUCLEOTIDE SEQUENCE [LARGE SCALE GENOMIC DNA]</scope>
    <source>
        <strain evidence="1 2">IT104</strain>
    </source>
</reference>
<accession>A0A397JWW3</accession>
<name>A0A397JWW3_9GLOM</name>